<feature type="chain" id="PRO_5031361695" evidence="1">
    <location>
        <begin position="19"/>
        <end position="118"/>
    </location>
</feature>
<keyword evidence="1" id="KW-0732">Signal</keyword>
<reference evidence="2 3" key="1">
    <citation type="submission" date="2020-08" db="EMBL/GenBank/DDBJ databases">
        <title>Genomic Encyclopedia of Type Strains, Phase IV (KMG-IV): sequencing the most valuable type-strain genomes for metagenomic binning, comparative biology and taxonomic classification.</title>
        <authorList>
            <person name="Goeker M."/>
        </authorList>
    </citation>
    <scope>NUCLEOTIDE SEQUENCE [LARGE SCALE GENOMIC DNA]</scope>
    <source>
        <strain evidence="2 3">DSM 101806</strain>
    </source>
</reference>
<feature type="signal peptide" evidence="1">
    <location>
        <begin position="1"/>
        <end position="18"/>
    </location>
</feature>
<dbReference type="AlphaFoldDB" id="A0A7W6NW44"/>
<protein>
    <submittedName>
        <fullName evidence="2">Uncharacterized protein</fullName>
    </submittedName>
</protein>
<sequence>MKAMPFLLLALCSCSAPKAQLQCPAFADVAPAAIPSDYLEDLSQRLAGPDRANTVVTAVADMRKRAPTLTPDEMTDILIAADCPNAAAKPDHDIAADRARIAAFRAQVSTLMGGQQTR</sequence>
<accession>A0A7W6NW44</accession>
<evidence type="ECO:0000313" key="2">
    <source>
        <dbReference type="EMBL" id="MBB4098749.1"/>
    </source>
</evidence>
<proteinExistence type="predicted"/>
<organism evidence="2 3">
    <name type="scientific">Sphingomonas kyeonggiensis</name>
    <dbReference type="NCBI Taxonomy" id="1268553"/>
    <lineage>
        <taxon>Bacteria</taxon>
        <taxon>Pseudomonadati</taxon>
        <taxon>Pseudomonadota</taxon>
        <taxon>Alphaproteobacteria</taxon>
        <taxon>Sphingomonadales</taxon>
        <taxon>Sphingomonadaceae</taxon>
        <taxon>Sphingomonas</taxon>
    </lineage>
</organism>
<keyword evidence="3" id="KW-1185">Reference proteome</keyword>
<dbReference type="RefSeq" id="WP_183997788.1">
    <property type="nucleotide sequence ID" value="NZ_JACIEH010000002.1"/>
</dbReference>
<evidence type="ECO:0000256" key="1">
    <source>
        <dbReference type="SAM" id="SignalP"/>
    </source>
</evidence>
<comment type="caution">
    <text evidence="2">The sequence shown here is derived from an EMBL/GenBank/DDBJ whole genome shotgun (WGS) entry which is preliminary data.</text>
</comment>
<gene>
    <name evidence="2" type="ORF">GGR46_002313</name>
</gene>
<dbReference type="Proteomes" id="UP000557392">
    <property type="component" value="Unassembled WGS sequence"/>
</dbReference>
<evidence type="ECO:0000313" key="3">
    <source>
        <dbReference type="Proteomes" id="UP000557392"/>
    </source>
</evidence>
<name>A0A7W6NW44_9SPHN</name>
<dbReference type="EMBL" id="JACIEH010000002">
    <property type="protein sequence ID" value="MBB4098749.1"/>
    <property type="molecule type" value="Genomic_DNA"/>
</dbReference>